<keyword evidence="2" id="KW-0902">Two-component regulatory system</keyword>
<evidence type="ECO:0000256" key="4">
    <source>
        <dbReference type="ARBA" id="ARBA00023125"/>
    </source>
</evidence>
<dbReference type="InterPro" id="IPR001789">
    <property type="entry name" value="Sig_transdc_resp-reg_receiver"/>
</dbReference>
<evidence type="ECO:0000256" key="2">
    <source>
        <dbReference type="ARBA" id="ARBA00023012"/>
    </source>
</evidence>
<protein>
    <submittedName>
        <fullName evidence="10">Response regulator transcription factor</fullName>
    </submittedName>
</protein>
<evidence type="ECO:0000256" key="1">
    <source>
        <dbReference type="ARBA" id="ARBA00022553"/>
    </source>
</evidence>
<keyword evidence="4 7" id="KW-0238">DNA-binding</keyword>
<dbReference type="InterPro" id="IPR039420">
    <property type="entry name" value="WalR-like"/>
</dbReference>
<dbReference type="Gene3D" id="1.10.10.10">
    <property type="entry name" value="Winged helix-like DNA-binding domain superfamily/Winged helix DNA-binding domain"/>
    <property type="match status" value="1"/>
</dbReference>
<evidence type="ECO:0000256" key="6">
    <source>
        <dbReference type="PROSITE-ProRule" id="PRU00169"/>
    </source>
</evidence>
<dbReference type="KEGG" id="saqu:EJC51_31295"/>
<evidence type="ECO:0000313" key="11">
    <source>
        <dbReference type="Proteomes" id="UP000280197"/>
    </source>
</evidence>
<dbReference type="InterPro" id="IPR036388">
    <property type="entry name" value="WH-like_DNA-bd_sf"/>
</dbReference>
<dbReference type="Proteomes" id="UP000280197">
    <property type="component" value="Chromosome"/>
</dbReference>
<dbReference type="AlphaFoldDB" id="A0A3Q9C278"/>
<keyword evidence="1" id="KW-0597">Phosphoprotein</keyword>
<evidence type="ECO:0000256" key="3">
    <source>
        <dbReference type="ARBA" id="ARBA00023015"/>
    </source>
</evidence>
<dbReference type="PANTHER" id="PTHR48111">
    <property type="entry name" value="REGULATOR OF RPOS"/>
    <property type="match status" value="1"/>
</dbReference>
<dbReference type="Pfam" id="PF00486">
    <property type="entry name" value="Trans_reg_C"/>
    <property type="match status" value="1"/>
</dbReference>
<dbReference type="Gene3D" id="6.10.250.690">
    <property type="match status" value="1"/>
</dbReference>
<dbReference type="RefSeq" id="WP_126274138.1">
    <property type="nucleotide sequence ID" value="NZ_CP034463.1"/>
</dbReference>
<dbReference type="SMART" id="SM00448">
    <property type="entry name" value="REC"/>
    <property type="match status" value="1"/>
</dbReference>
<name>A0A3Q9C278_9ACTN</name>
<dbReference type="CDD" id="cd00383">
    <property type="entry name" value="trans_reg_C"/>
    <property type="match status" value="1"/>
</dbReference>
<evidence type="ECO:0000256" key="5">
    <source>
        <dbReference type="ARBA" id="ARBA00023163"/>
    </source>
</evidence>
<feature type="domain" description="Response regulatory" evidence="8">
    <location>
        <begin position="23"/>
        <end position="134"/>
    </location>
</feature>
<dbReference type="Pfam" id="PF00072">
    <property type="entry name" value="Response_reg"/>
    <property type="match status" value="1"/>
</dbReference>
<comment type="caution">
    <text evidence="6">Lacks conserved residue(s) required for the propagation of feature annotation.</text>
</comment>
<keyword evidence="3" id="KW-0805">Transcription regulation</keyword>
<dbReference type="GO" id="GO:0006355">
    <property type="term" value="P:regulation of DNA-templated transcription"/>
    <property type="evidence" value="ECO:0007669"/>
    <property type="project" value="InterPro"/>
</dbReference>
<keyword evidence="11" id="KW-1185">Reference proteome</keyword>
<accession>A0A3Q9C278</accession>
<gene>
    <name evidence="10" type="ORF">EJC51_31295</name>
</gene>
<dbReference type="PROSITE" id="PS51755">
    <property type="entry name" value="OMPR_PHOB"/>
    <property type="match status" value="1"/>
</dbReference>
<proteinExistence type="predicted"/>
<dbReference type="GO" id="GO:0032993">
    <property type="term" value="C:protein-DNA complex"/>
    <property type="evidence" value="ECO:0007669"/>
    <property type="project" value="TreeGrafter"/>
</dbReference>
<organism evidence="10 11">
    <name type="scientific">Streptomyces aquilus</name>
    <dbReference type="NCBI Taxonomy" id="2548456"/>
    <lineage>
        <taxon>Bacteria</taxon>
        <taxon>Bacillati</taxon>
        <taxon>Actinomycetota</taxon>
        <taxon>Actinomycetes</taxon>
        <taxon>Kitasatosporales</taxon>
        <taxon>Streptomycetaceae</taxon>
        <taxon>Streptomyces</taxon>
    </lineage>
</organism>
<reference evidence="10 11" key="1">
    <citation type="submission" date="2018-12" db="EMBL/GenBank/DDBJ databases">
        <authorList>
            <person name="Li K."/>
        </authorList>
    </citation>
    <scope>NUCLEOTIDE SEQUENCE [LARGE SCALE GENOMIC DNA]</scope>
    <source>
        <strain evidence="11">CR22</strain>
    </source>
</reference>
<evidence type="ECO:0000256" key="7">
    <source>
        <dbReference type="PROSITE-ProRule" id="PRU01091"/>
    </source>
</evidence>
<dbReference type="InterPro" id="IPR011006">
    <property type="entry name" value="CheY-like_superfamily"/>
</dbReference>
<evidence type="ECO:0000259" key="9">
    <source>
        <dbReference type="PROSITE" id="PS51755"/>
    </source>
</evidence>
<feature type="domain" description="OmpR/PhoB-type" evidence="9">
    <location>
        <begin position="144"/>
        <end position="237"/>
    </location>
</feature>
<evidence type="ECO:0000259" key="8">
    <source>
        <dbReference type="PROSITE" id="PS50110"/>
    </source>
</evidence>
<dbReference type="GO" id="GO:0000156">
    <property type="term" value="F:phosphorelay response regulator activity"/>
    <property type="evidence" value="ECO:0007669"/>
    <property type="project" value="TreeGrafter"/>
</dbReference>
<evidence type="ECO:0000313" key="10">
    <source>
        <dbReference type="EMBL" id="AZP20165.1"/>
    </source>
</evidence>
<dbReference type="Gene3D" id="3.40.50.2300">
    <property type="match status" value="1"/>
</dbReference>
<dbReference type="PANTHER" id="PTHR48111:SF1">
    <property type="entry name" value="TWO-COMPONENT RESPONSE REGULATOR ORR33"/>
    <property type="match status" value="1"/>
</dbReference>
<dbReference type="EMBL" id="CP034463">
    <property type="protein sequence ID" value="AZP20165.1"/>
    <property type="molecule type" value="Genomic_DNA"/>
</dbReference>
<dbReference type="SMART" id="SM00862">
    <property type="entry name" value="Trans_reg_C"/>
    <property type="match status" value="1"/>
</dbReference>
<sequence length="238" mass="25924">MGSPLAVSSALPEQRSGEVGPWTILVVESDAASREILVADLSRSGQDVEAVETGQEALDRAREYDLVLLGMKLRDLDGLHVCRLLRATTDTPVIFIGSAASELDTVLALRAGGDDYLARPYGLRELMARIGAVMRRASSCGQAPPLLERGRLSIDVQKREVKYGGRSPRLTRKEFELLLLLARNPGKVISREEIVSAVWGSSWSQRTVDTHISNLRSKLGDRGLIVSVRGVGFMMAKA</sequence>
<dbReference type="GO" id="GO:0005829">
    <property type="term" value="C:cytosol"/>
    <property type="evidence" value="ECO:0007669"/>
    <property type="project" value="TreeGrafter"/>
</dbReference>
<feature type="DNA-binding region" description="OmpR/PhoB-type" evidence="7">
    <location>
        <begin position="144"/>
        <end position="237"/>
    </location>
</feature>
<dbReference type="PROSITE" id="PS50110">
    <property type="entry name" value="RESPONSE_REGULATORY"/>
    <property type="match status" value="1"/>
</dbReference>
<dbReference type="InterPro" id="IPR001867">
    <property type="entry name" value="OmpR/PhoB-type_DNA-bd"/>
</dbReference>
<keyword evidence="5" id="KW-0804">Transcription</keyword>
<dbReference type="SUPFAM" id="SSF52172">
    <property type="entry name" value="CheY-like"/>
    <property type="match status" value="1"/>
</dbReference>
<dbReference type="GO" id="GO:0000976">
    <property type="term" value="F:transcription cis-regulatory region binding"/>
    <property type="evidence" value="ECO:0007669"/>
    <property type="project" value="TreeGrafter"/>
</dbReference>